<dbReference type="GO" id="GO:0043023">
    <property type="term" value="F:ribosomal large subunit binding"/>
    <property type="evidence" value="ECO:0007669"/>
    <property type="project" value="TreeGrafter"/>
</dbReference>
<dbReference type="FunFam" id="1.10.132.20:FF:000001">
    <property type="entry name" value="Ribosome-recycling factor"/>
    <property type="match status" value="1"/>
</dbReference>
<protein>
    <recommendedName>
        <fullName evidence="5">Ribosome-recycling factor</fullName>
        <shortName evidence="5">RRF</shortName>
    </recommendedName>
    <alternativeName>
        <fullName evidence="5">Ribosome-releasing factor</fullName>
    </alternativeName>
</protein>
<dbReference type="GO" id="GO:0006415">
    <property type="term" value="P:translational termination"/>
    <property type="evidence" value="ECO:0007669"/>
    <property type="project" value="UniProtKB-UniRule"/>
</dbReference>
<reference evidence="7 8" key="1">
    <citation type="journal article" date="2016" name="Nat. Commun.">
        <title>Thousands of microbial genomes shed light on interconnected biogeochemical processes in an aquifer system.</title>
        <authorList>
            <person name="Anantharaman K."/>
            <person name="Brown C.T."/>
            <person name="Hug L.A."/>
            <person name="Sharon I."/>
            <person name="Castelle C.J."/>
            <person name="Probst A.J."/>
            <person name="Thomas B.C."/>
            <person name="Singh A."/>
            <person name="Wilkins M.J."/>
            <person name="Karaoz U."/>
            <person name="Brodie E.L."/>
            <person name="Williams K.H."/>
            <person name="Hubbard S.S."/>
            <person name="Banfield J.F."/>
        </authorList>
    </citation>
    <scope>NUCLEOTIDE SEQUENCE [LARGE SCALE GENOMIC DNA]</scope>
</reference>
<keyword evidence="3 5" id="KW-0963">Cytoplasm</keyword>
<dbReference type="Gene3D" id="1.10.132.20">
    <property type="entry name" value="Ribosome-recycling factor"/>
    <property type="match status" value="1"/>
</dbReference>
<name>A0A1F4TRK1_UNCSA</name>
<dbReference type="InterPro" id="IPR023584">
    <property type="entry name" value="Ribosome_recyc_fac_dom"/>
</dbReference>
<feature type="domain" description="Ribosome recycling factor" evidence="6">
    <location>
        <begin position="20"/>
        <end position="182"/>
    </location>
</feature>
<evidence type="ECO:0000256" key="1">
    <source>
        <dbReference type="ARBA" id="ARBA00004496"/>
    </source>
</evidence>
<comment type="subcellular location">
    <subcellularLocation>
        <location evidence="1 5">Cytoplasm</location>
    </subcellularLocation>
</comment>
<dbReference type="PANTHER" id="PTHR20982:SF3">
    <property type="entry name" value="MITOCHONDRIAL RIBOSOME RECYCLING FACTOR PSEUDO 1"/>
    <property type="match status" value="1"/>
</dbReference>
<evidence type="ECO:0000256" key="2">
    <source>
        <dbReference type="ARBA" id="ARBA00005912"/>
    </source>
</evidence>
<evidence type="ECO:0000256" key="3">
    <source>
        <dbReference type="ARBA" id="ARBA00022490"/>
    </source>
</evidence>
<evidence type="ECO:0000259" key="6">
    <source>
        <dbReference type="Pfam" id="PF01765"/>
    </source>
</evidence>
<dbReference type="HAMAP" id="MF_00040">
    <property type="entry name" value="RRF"/>
    <property type="match status" value="1"/>
</dbReference>
<evidence type="ECO:0000256" key="5">
    <source>
        <dbReference type="HAMAP-Rule" id="MF_00040"/>
    </source>
</evidence>
<organism evidence="7 8">
    <name type="scientific">candidate division WOR-1 bacterium RIFOXYC2_FULL_41_25</name>
    <dbReference type="NCBI Taxonomy" id="1802586"/>
    <lineage>
        <taxon>Bacteria</taxon>
        <taxon>Bacillati</taxon>
        <taxon>Saganbacteria</taxon>
    </lineage>
</organism>
<evidence type="ECO:0000313" key="8">
    <source>
        <dbReference type="Proteomes" id="UP000177309"/>
    </source>
</evidence>
<comment type="function">
    <text evidence="5">Responsible for the release of ribosomes from messenger RNA at the termination of protein biosynthesis. May increase the efficiency of translation by recycling ribosomes from one round of translation to another.</text>
</comment>
<evidence type="ECO:0000256" key="4">
    <source>
        <dbReference type="ARBA" id="ARBA00022917"/>
    </source>
</evidence>
<dbReference type="InterPro" id="IPR036191">
    <property type="entry name" value="RRF_sf"/>
</dbReference>
<dbReference type="PANTHER" id="PTHR20982">
    <property type="entry name" value="RIBOSOME RECYCLING FACTOR"/>
    <property type="match status" value="1"/>
</dbReference>
<keyword evidence="4 5" id="KW-0648">Protein biosynthesis</keyword>
<dbReference type="GO" id="GO:0005737">
    <property type="term" value="C:cytoplasm"/>
    <property type="evidence" value="ECO:0007669"/>
    <property type="project" value="UniProtKB-SubCell"/>
</dbReference>
<dbReference type="FunFam" id="3.30.1360.40:FF:000001">
    <property type="entry name" value="Ribosome-recycling factor"/>
    <property type="match status" value="1"/>
</dbReference>
<gene>
    <name evidence="5" type="primary">frr</name>
    <name evidence="7" type="ORF">A2462_08560</name>
</gene>
<dbReference type="Pfam" id="PF01765">
    <property type="entry name" value="RRF"/>
    <property type="match status" value="1"/>
</dbReference>
<dbReference type="CDD" id="cd00520">
    <property type="entry name" value="RRF"/>
    <property type="match status" value="1"/>
</dbReference>
<comment type="caution">
    <text evidence="7">The sequence shown here is derived from an EMBL/GenBank/DDBJ whole genome shotgun (WGS) entry which is preliminary data.</text>
</comment>
<dbReference type="Gene3D" id="3.30.1360.40">
    <property type="match status" value="1"/>
</dbReference>
<evidence type="ECO:0000313" key="7">
    <source>
        <dbReference type="EMBL" id="OGC35278.1"/>
    </source>
</evidence>
<dbReference type="NCBIfam" id="TIGR00496">
    <property type="entry name" value="frr"/>
    <property type="match status" value="1"/>
</dbReference>
<sequence length="184" mass="20699">MQDVVKESESKMQKSMDALKMSFAAVRTGRASPALLDHVMVDYYGSPVSLKQLASVSVPDPRCLFVIPFDKNAAAEIEKAIMQSDLGINPKREAAGIRLSLPEPSEERRRELVKIIKKGTEDSKVSIRNIRRDAIEILKGQKKDKTITEDDEKNLDKKVQDLTNKYCSEADKLFSAKEKEVMEV</sequence>
<accession>A0A1F4TRK1</accession>
<dbReference type="EMBL" id="MEUI01000005">
    <property type="protein sequence ID" value="OGC35278.1"/>
    <property type="molecule type" value="Genomic_DNA"/>
</dbReference>
<dbReference type="SUPFAM" id="SSF55194">
    <property type="entry name" value="Ribosome recycling factor, RRF"/>
    <property type="match status" value="1"/>
</dbReference>
<dbReference type="Proteomes" id="UP000177309">
    <property type="component" value="Unassembled WGS sequence"/>
</dbReference>
<proteinExistence type="inferred from homology"/>
<dbReference type="AlphaFoldDB" id="A0A1F4TRK1"/>
<dbReference type="InterPro" id="IPR002661">
    <property type="entry name" value="Ribosome_recyc_fac"/>
</dbReference>
<comment type="similarity">
    <text evidence="2 5">Belongs to the RRF family.</text>
</comment>